<protein>
    <recommendedName>
        <fullName evidence="6">15-hydroxyprostaglandin dehydrogenase</fullName>
    </recommendedName>
</protein>
<comment type="caution">
    <text evidence="4">The sequence shown here is derived from an EMBL/GenBank/DDBJ whole genome shotgun (WGS) entry which is preliminary data.</text>
</comment>
<dbReference type="PRINTS" id="PR00081">
    <property type="entry name" value="GDHRDH"/>
</dbReference>
<evidence type="ECO:0000313" key="4">
    <source>
        <dbReference type="EMBL" id="KAJ9612021.1"/>
    </source>
</evidence>
<dbReference type="InterPro" id="IPR036291">
    <property type="entry name" value="NAD(P)-bd_dom_sf"/>
</dbReference>
<evidence type="ECO:0000313" key="5">
    <source>
        <dbReference type="Proteomes" id="UP001172673"/>
    </source>
</evidence>
<dbReference type="SUPFAM" id="SSF51735">
    <property type="entry name" value="NAD(P)-binding Rossmann-fold domains"/>
    <property type="match status" value="1"/>
</dbReference>
<dbReference type="InterPro" id="IPR020904">
    <property type="entry name" value="Sc_DH/Rdtase_CS"/>
</dbReference>
<dbReference type="PANTHER" id="PTHR44229:SF4">
    <property type="entry name" value="15-HYDROXYPROSTAGLANDIN DEHYDROGENASE [NAD(+)]"/>
    <property type="match status" value="1"/>
</dbReference>
<accession>A0AA39CL72</accession>
<dbReference type="PROSITE" id="PS00061">
    <property type="entry name" value="ADH_SHORT"/>
    <property type="match status" value="1"/>
</dbReference>
<keyword evidence="2" id="KW-0521">NADP</keyword>
<dbReference type="AlphaFoldDB" id="A0AA39CL72"/>
<evidence type="ECO:0000256" key="3">
    <source>
        <dbReference type="ARBA" id="ARBA00023002"/>
    </source>
</evidence>
<evidence type="ECO:0008006" key="6">
    <source>
        <dbReference type="Google" id="ProtNLM"/>
    </source>
</evidence>
<dbReference type="InterPro" id="IPR002347">
    <property type="entry name" value="SDR_fam"/>
</dbReference>
<comment type="similarity">
    <text evidence="1">Belongs to the short-chain dehydrogenases/reductases (SDR) family.</text>
</comment>
<gene>
    <name evidence="4" type="ORF">H2200_003616</name>
</gene>
<dbReference type="GO" id="GO:0005737">
    <property type="term" value="C:cytoplasm"/>
    <property type="evidence" value="ECO:0007669"/>
    <property type="project" value="TreeGrafter"/>
</dbReference>
<dbReference type="Proteomes" id="UP001172673">
    <property type="component" value="Unassembled WGS sequence"/>
</dbReference>
<keyword evidence="3" id="KW-0560">Oxidoreductase</keyword>
<evidence type="ECO:0000256" key="2">
    <source>
        <dbReference type="ARBA" id="ARBA00022857"/>
    </source>
</evidence>
<sequence length="297" mass="31812">MASSSQVTFITGGASGMGLAVVEDLAAKGWNITIFDFDHEAGGKVAEKLGQQVLFIKGNVTKYEELGAAFAETWKKWGSIDFGLLSKQVFANAGIGEHIKFYEQKEELPEGFPAKPSTLTLEVNLLGVVYTAYLALHFFRKNASKGGTLVMTSSASALYPSPGLALYSSAKHAVVGLTRSMGAALKAEPITVNSICPGLVPTGLLPQSFSAALKAEMVTPTSTVVKAINTFLEDRTVTGQAVECSGPDLIYRPSFEPENEAARLMLAFADGKVPLNFDMADMQSHAKAKQEVYEQMR</sequence>
<dbReference type="Pfam" id="PF00106">
    <property type="entry name" value="adh_short"/>
    <property type="match status" value="1"/>
</dbReference>
<dbReference type="Gene3D" id="3.40.50.720">
    <property type="entry name" value="NAD(P)-binding Rossmann-like Domain"/>
    <property type="match status" value="1"/>
</dbReference>
<dbReference type="PANTHER" id="PTHR44229">
    <property type="entry name" value="15-HYDROXYPROSTAGLANDIN DEHYDROGENASE [NAD(+)]"/>
    <property type="match status" value="1"/>
</dbReference>
<dbReference type="EMBL" id="JAPDRK010000005">
    <property type="protein sequence ID" value="KAJ9612021.1"/>
    <property type="molecule type" value="Genomic_DNA"/>
</dbReference>
<name>A0AA39CL72_9EURO</name>
<keyword evidence="5" id="KW-1185">Reference proteome</keyword>
<dbReference type="GO" id="GO:0016616">
    <property type="term" value="F:oxidoreductase activity, acting on the CH-OH group of donors, NAD or NADP as acceptor"/>
    <property type="evidence" value="ECO:0007669"/>
    <property type="project" value="TreeGrafter"/>
</dbReference>
<evidence type="ECO:0000256" key="1">
    <source>
        <dbReference type="ARBA" id="ARBA00006484"/>
    </source>
</evidence>
<organism evidence="4 5">
    <name type="scientific">Cladophialophora chaetospira</name>
    <dbReference type="NCBI Taxonomy" id="386627"/>
    <lineage>
        <taxon>Eukaryota</taxon>
        <taxon>Fungi</taxon>
        <taxon>Dikarya</taxon>
        <taxon>Ascomycota</taxon>
        <taxon>Pezizomycotina</taxon>
        <taxon>Eurotiomycetes</taxon>
        <taxon>Chaetothyriomycetidae</taxon>
        <taxon>Chaetothyriales</taxon>
        <taxon>Herpotrichiellaceae</taxon>
        <taxon>Cladophialophora</taxon>
    </lineage>
</organism>
<proteinExistence type="inferred from homology"/>
<reference evidence="4" key="1">
    <citation type="submission" date="2022-10" db="EMBL/GenBank/DDBJ databases">
        <title>Culturing micro-colonial fungi from biological soil crusts in the Mojave desert and describing Neophaeococcomyces mojavensis, and introducing the new genera and species Taxawa tesnikishii.</title>
        <authorList>
            <person name="Kurbessoian T."/>
            <person name="Stajich J.E."/>
        </authorList>
    </citation>
    <scope>NUCLEOTIDE SEQUENCE</scope>
    <source>
        <strain evidence="4">TK_41</strain>
    </source>
</reference>